<dbReference type="CDD" id="cd19941">
    <property type="entry name" value="TIL"/>
    <property type="match status" value="1"/>
</dbReference>
<evidence type="ECO:0000313" key="6">
    <source>
        <dbReference type="EMBL" id="UMM31571.1"/>
    </source>
</evidence>
<feature type="chain" id="PRO_5041967844" description="CUB-like domain-containing protein" evidence="3">
    <location>
        <begin position="21"/>
        <end position="553"/>
    </location>
</feature>
<dbReference type="PANTHER" id="PTHR47920:SF1">
    <property type="entry name" value="CUB-LIKE DOMAIN-CONTAINING PROTEIN"/>
    <property type="match status" value="1"/>
</dbReference>
<protein>
    <recommendedName>
        <fullName evidence="8">CUB-like domain-containing protein</fullName>
    </recommendedName>
</protein>
<dbReference type="Gene3D" id="2.10.25.10">
    <property type="entry name" value="Laminin"/>
    <property type="match status" value="1"/>
</dbReference>
<keyword evidence="2" id="KW-0472">Membrane</keyword>
<evidence type="ECO:0008006" key="8">
    <source>
        <dbReference type="Google" id="ProtNLM"/>
    </source>
</evidence>
<dbReference type="AlphaFoldDB" id="A0AAE9F2K7"/>
<reference evidence="6 7" key="1">
    <citation type="submission" date="2022-04" db="EMBL/GenBank/DDBJ databases">
        <title>Chromosome-level reference genomes for two strains of Caenorhabditis briggsae: an improved platform for comparative genomics.</title>
        <authorList>
            <person name="Stevens L."/>
            <person name="Andersen E."/>
        </authorList>
    </citation>
    <scope>NUCLEOTIDE SEQUENCE [LARGE SCALE GENOMIC DNA]</scope>
    <source>
        <strain evidence="6">VX34</strain>
        <tissue evidence="6">Whole-organism</tissue>
    </source>
</reference>
<keyword evidence="1" id="KW-0646">Protease inhibitor</keyword>
<keyword evidence="2" id="KW-0812">Transmembrane</keyword>
<dbReference type="InterPro" id="IPR002919">
    <property type="entry name" value="TIL_dom"/>
</dbReference>
<dbReference type="Pfam" id="PF01826">
    <property type="entry name" value="TIL"/>
    <property type="match status" value="1"/>
</dbReference>
<feature type="transmembrane region" description="Helical" evidence="2">
    <location>
        <begin position="470"/>
        <end position="492"/>
    </location>
</feature>
<dbReference type="InterPro" id="IPR036084">
    <property type="entry name" value="Ser_inhib-like_sf"/>
</dbReference>
<dbReference type="GO" id="GO:0004867">
    <property type="term" value="F:serine-type endopeptidase inhibitor activity"/>
    <property type="evidence" value="ECO:0007669"/>
    <property type="project" value="UniProtKB-KW"/>
</dbReference>
<organism evidence="6 7">
    <name type="scientific">Caenorhabditis briggsae</name>
    <dbReference type="NCBI Taxonomy" id="6238"/>
    <lineage>
        <taxon>Eukaryota</taxon>
        <taxon>Metazoa</taxon>
        <taxon>Ecdysozoa</taxon>
        <taxon>Nematoda</taxon>
        <taxon>Chromadorea</taxon>
        <taxon>Rhabditida</taxon>
        <taxon>Rhabditina</taxon>
        <taxon>Rhabditomorpha</taxon>
        <taxon>Rhabditoidea</taxon>
        <taxon>Rhabditidae</taxon>
        <taxon>Peloderinae</taxon>
        <taxon>Caenorhabditis</taxon>
    </lineage>
</organism>
<dbReference type="SUPFAM" id="SSF57567">
    <property type="entry name" value="Serine protease inhibitors"/>
    <property type="match status" value="1"/>
</dbReference>
<accession>A0AAE9F2K7</accession>
<dbReference type="Pfam" id="PF02408">
    <property type="entry name" value="CUB_2"/>
    <property type="match status" value="1"/>
</dbReference>
<dbReference type="InterPro" id="IPR003366">
    <property type="entry name" value="CUB-like_dom"/>
</dbReference>
<proteinExistence type="predicted"/>
<feature type="domain" description="CUB-like" evidence="5">
    <location>
        <begin position="22"/>
        <end position="130"/>
    </location>
</feature>
<dbReference type="Proteomes" id="UP000829354">
    <property type="component" value="Chromosome V"/>
</dbReference>
<keyword evidence="7" id="KW-1185">Reference proteome</keyword>
<name>A0AAE9F2K7_CAEBR</name>
<gene>
    <name evidence="6" type="ORF">L5515_005713</name>
</gene>
<evidence type="ECO:0000259" key="5">
    <source>
        <dbReference type="Pfam" id="PF02408"/>
    </source>
</evidence>
<sequence>MRSFINNLGLLFLFFSFSHCADVSCPESITINTPTGSFPTDGPAFFPANYRCTIEFKIPTGKYVEIGTRNNLKYGGLTNDTLIIQDAASTQYRYYVLDKVFYAPADVAKLFITTYSITSNFYITWKYLDVTGFKKNQYPTGTILSMNLTANNYYQFTSPKSQVAFHTGSIGGDNDLSIYRIYVYDGDDLNAKFLGNLYQFTLTDMVSSGKSLTLVNYFNTTLHSYGIANDYSAISNYDGYGFVVLSSYIDYFMHGKSVAGKETVVTVFCTDCRFAYLNYISFLNSSVAGQEVRVRPMTPTDGYYANLLTYNVQRPTNTSLPQQIATNLFTLSLYQAEAYVGIITRSQGWSNGAPGRTGTIISPSLWSPKTVLTDSYFTNITTSSTSRFVFNIKSVVIGNIGPKLRVEVGSSGSTPMGVEFTNSAKNTGDKVAMGTYMSTSFTGSTSASSFIMDFSIEESIETSTKASASLITFSVMKFFLAFAIMAIIVGILSADGGCGENEIFNECGSPCDKTCADPVPTCIEMCKARCECRPGFVIHPTTKKCVNLKNCPK</sequence>
<evidence type="ECO:0000259" key="4">
    <source>
        <dbReference type="Pfam" id="PF01826"/>
    </source>
</evidence>
<keyword evidence="1" id="KW-0722">Serine protease inhibitor</keyword>
<keyword evidence="2" id="KW-1133">Transmembrane helix</keyword>
<evidence type="ECO:0000256" key="3">
    <source>
        <dbReference type="SAM" id="SignalP"/>
    </source>
</evidence>
<dbReference type="EMBL" id="CP092624">
    <property type="protein sequence ID" value="UMM31571.1"/>
    <property type="molecule type" value="Genomic_DNA"/>
</dbReference>
<feature type="signal peptide" evidence="3">
    <location>
        <begin position="1"/>
        <end position="20"/>
    </location>
</feature>
<evidence type="ECO:0000313" key="7">
    <source>
        <dbReference type="Proteomes" id="UP000829354"/>
    </source>
</evidence>
<keyword evidence="3" id="KW-0732">Signal</keyword>
<feature type="domain" description="TIL" evidence="4">
    <location>
        <begin position="498"/>
        <end position="551"/>
    </location>
</feature>
<evidence type="ECO:0000256" key="2">
    <source>
        <dbReference type="SAM" id="Phobius"/>
    </source>
</evidence>
<dbReference type="PANTHER" id="PTHR47920">
    <property type="entry name" value="PROTEIN CBG13378-RELATED"/>
    <property type="match status" value="1"/>
</dbReference>
<evidence type="ECO:0000256" key="1">
    <source>
        <dbReference type="ARBA" id="ARBA00022900"/>
    </source>
</evidence>